<dbReference type="VEuPathDB" id="FungiDB:BO71DRAFT_25319"/>
<gene>
    <name evidence="1" type="ORF">BO71DRAFT_25319</name>
</gene>
<evidence type="ECO:0000313" key="2">
    <source>
        <dbReference type="Proteomes" id="UP000247810"/>
    </source>
</evidence>
<protein>
    <submittedName>
        <fullName evidence="1">Uncharacterized protein</fullName>
    </submittedName>
</protein>
<dbReference type="AlphaFoldDB" id="A0A319D5L1"/>
<organism evidence="1 2">
    <name type="scientific">Aspergillus ellipticus CBS 707.79</name>
    <dbReference type="NCBI Taxonomy" id="1448320"/>
    <lineage>
        <taxon>Eukaryota</taxon>
        <taxon>Fungi</taxon>
        <taxon>Dikarya</taxon>
        <taxon>Ascomycota</taxon>
        <taxon>Pezizomycotina</taxon>
        <taxon>Eurotiomycetes</taxon>
        <taxon>Eurotiomycetidae</taxon>
        <taxon>Eurotiales</taxon>
        <taxon>Aspergillaceae</taxon>
        <taxon>Aspergillus</taxon>
        <taxon>Aspergillus subgen. Circumdati</taxon>
    </lineage>
</organism>
<dbReference type="Proteomes" id="UP000247810">
    <property type="component" value="Unassembled WGS sequence"/>
</dbReference>
<sequence length="193" mass="21537">MIAPRKRVYHANRNRRGAWWTPCVNARCRSSSRGGCAEGTLFQTEITRRTATNGLQLDAGEARWLQWTTDRPSNSRRPTDRYSAAIGLRSPRGSSIRAAPLFHRSRIENPTGRPGGGGWDRGLRSVGQCLERVQRSKRRRMWCGGGGGGGCERFGPALDCSDGWSRAKLGMLNLATRAGKKRHLQRDGDYRVQ</sequence>
<name>A0A319D5L1_9EURO</name>
<dbReference type="EMBL" id="KZ825916">
    <property type="protein sequence ID" value="PYH92461.1"/>
    <property type="molecule type" value="Genomic_DNA"/>
</dbReference>
<accession>A0A319D5L1</accession>
<reference evidence="1 2" key="1">
    <citation type="submission" date="2018-02" db="EMBL/GenBank/DDBJ databases">
        <title>The genomes of Aspergillus section Nigri reveals drivers in fungal speciation.</title>
        <authorList>
            <consortium name="DOE Joint Genome Institute"/>
            <person name="Vesth T.C."/>
            <person name="Nybo J."/>
            <person name="Theobald S."/>
            <person name="Brandl J."/>
            <person name="Frisvad J.C."/>
            <person name="Nielsen K.F."/>
            <person name="Lyhne E.K."/>
            <person name="Kogle M.E."/>
            <person name="Kuo A."/>
            <person name="Riley R."/>
            <person name="Clum A."/>
            <person name="Nolan M."/>
            <person name="Lipzen A."/>
            <person name="Salamov A."/>
            <person name="Henrissat B."/>
            <person name="Wiebenga A."/>
            <person name="De vries R.P."/>
            <person name="Grigoriev I.V."/>
            <person name="Mortensen U.H."/>
            <person name="Andersen M.R."/>
            <person name="Baker S.E."/>
        </authorList>
    </citation>
    <scope>NUCLEOTIDE SEQUENCE [LARGE SCALE GENOMIC DNA]</scope>
    <source>
        <strain evidence="1 2">CBS 707.79</strain>
    </source>
</reference>
<proteinExistence type="predicted"/>
<keyword evidence="2" id="KW-1185">Reference proteome</keyword>
<evidence type="ECO:0000313" key="1">
    <source>
        <dbReference type="EMBL" id="PYH92461.1"/>
    </source>
</evidence>